<proteinExistence type="predicted"/>
<feature type="region of interest" description="Disordered" evidence="1">
    <location>
        <begin position="1"/>
        <end position="30"/>
    </location>
</feature>
<comment type="caution">
    <text evidence="2">The sequence shown here is derived from an EMBL/GenBank/DDBJ whole genome shotgun (WGS) entry which is preliminary data.</text>
</comment>
<feature type="non-terminal residue" evidence="2">
    <location>
        <position position="95"/>
    </location>
</feature>
<sequence length="95" mass="10903">MDRKPIEESEPMNKRKPIEESEPMNKRKPILLSDPLSTLPALVEATLVIEKLRVATQVRRSHLARQGKKDTETDELLLRLVSLEEYAEARVAELI</sequence>
<evidence type="ECO:0000313" key="2">
    <source>
        <dbReference type="EMBL" id="GAH61402.1"/>
    </source>
</evidence>
<feature type="compositionally biased region" description="Basic and acidic residues" evidence="1">
    <location>
        <begin position="1"/>
        <end position="25"/>
    </location>
</feature>
<protein>
    <submittedName>
        <fullName evidence="2">Uncharacterized protein</fullName>
    </submittedName>
</protein>
<evidence type="ECO:0000256" key="1">
    <source>
        <dbReference type="SAM" id="MobiDB-lite"/>
    </source>
</evidence>
<reference evidence="2" key="1">
    <citation type="journal article" date="2014" name="Front. Microbiol.">
        <title>High frequency of phylogenetically diverse reductive dehalogenase-homologous genes in deep subseafloor sedimentary metagenomes.</title>
        <authorList>
            <person name="Kawai M."/>
            <person name="Futagami T."/>
            <person name="Toyoda A."/>
            <person name="Takaki Y."/>
            <person name="Nishi S."/>
            <person name="Hori S."/>
            <person name="Arai W."/>
            <person name="Tsubouchi T."/>
            <person name="Morono Y."/>
            <person name="Uchiyama I."/>
            <person name="Ito T."/>
            <person name="Fujiyama A."/>
            <person name="Inagaki F."/>
            <person name="Takami H."/>
        </authorList>
    </citation>
    <scope>NUCLEOTIDE SEQUENCE</scope>
    <source>
        <strain evidence="2">Expedition CK06-06</strain>
    </source>
</reference>
<accession>X1GW58</accession>
<name>X1GW58_9ZZZZ</name>
<dbReference type="EMBL" id="BARU01020268">
    <property type="protein sequence ID" value="GAH61402.1"/>
    <property type="molecule type" value="Genomic_DNA"/>
</dbReference>
<organism evidence="2">
    <name type="scientific">marine sediment metagenome</name>
    <dbReference type="NCBI Taxonomy" id="412755"/>
    <lineage>
        <taxon>unclassified sequences</taxon>
        <taxon>metagenomes</taxon>
        <taxon>ecological metagenomes</taxon>
    </lineage>
</organism>
<gene>
    <name evidence="2" type="ORF">S03H2_33309</name>
</gene>
<dbReference type="AlphaFoldDB" id="X1GW58"/>